<evidence type="ECO:0000256" key="7">
    <source>
        <dbReference type="SAM" id="MobiDB-lite"/>
    </source>
</evidence>
<feature type="region of interest" description="Disordered" evidence="7">
    <location>
        <begin position="1"/>
        <end position="26"/>
    </location>
</feature>
<dbReference type="InterPro" id="IPR024557">
    <property type="entry name" value="CNOT1_dom_4"/>
</dbReference>
<gene>
    <name evidence="15" type="ORF">AaeL_AAEL007326</name>
</gene>
<dbReference type="PhylomeDB" id="Q172M3"/>
<keyword evidence="4" id="KW-0804">Transcription</keyword>
<evidence type="ECO:0000313" key="15">
    <source>
        <dbReference type="EMBL" id="EAT40985.1"/>
    </source>
</evidence>
<dbReference type="InterPro" id="IPR040398">
    <property type="entry name" value="Not1"/>
</dbReference>
<accession>Q172M3</accession>
<evidence type="ECO:0000259" key="12">
    <source>
        <dbReference type="Pfam" id="PF16418"/>
    </source>
</evidence>
<dbReference type="Pfam" id="PF16415">
    <property type="entry name" value="CNOT1_CAF1_bind"/>
    <property type="match status" value="1"/>
</dbReference>
<feature type="compositionally biased region" description="Low complexity" evidence="7">
    <location>
        <begin position="14"/>
        <end position="26"/>
    </location>
</feature>
<feature type="region of interest" description="Disordered" evidence="7">
    <location>
        <begin position="286"/>
        <end position="312"/>
    </location>
</feature>
<dbReference type="InterPro" id="IPR055104">
    <property type="entry name" value="CNOT1_1st"/>
</dbReference>
<reference evidence="15" key="3">
    <citation type="submission" date="2012-09" db="EMBL/GenBank/DDBJ databases">
        <authorList>
            <consortium name="VectorBase"/>
        </authorList>
    </citation>
    <scope>NUCLEOTIDE SEQUENCE</scope>
    <source>
        <strain evidence="15">Liverpool</strain>
    </source>
</reference>
<dbReference type="GO" id="GO:0060090">
    <property type="term" value="F:molecular adaptor activity"/>
    <property type="evidence" value="ECO:0007669"/>
    <property type="project" value="TreeGrafter"/>
</dbReference>
<comment type="subcellular location">
    <subcellularLocation>
        <location evidence="1">Nucleus</location>
    </subcellularLocation>
</comment>
<dbReference type="EMBL" id="CH477434">
    <property type="protein sequence ID" value="EAT40985.1"/>
    <property type="molecule type" value="Genomic_DNA"/>
</dbReference>
<dbReference type="FunFam" id="1.25.40.790:FF:000004">
    <property type="entry name" value="Not1, isoform C"/>
    <property type="match status" value="1"/>
</dbReference>
<feature type="domain" description="CCR4-NOT transcription complex subunit 1 N-terminal" evidence="13">
    <location>
        <begin position="36"/>
        <end position="197"/>
    </location>
</feature>
<evidence type="ECO:0000259" key="13">
    <source>
        <dbReference type="Pfam" id="PF22940"/>
    </source>
</evidence>
<dbReference type="GO" id="GO:0000932">
    <property type="term" value="C:P-body"/>
    <property type="evidence" value="ECO:0007669"/>
    <property type="project" value="TreeGrafter"/>
</dbReference>
<feature type="domain" description="CCR4-NOT transcription complex subunit 1 HEAT repeat" evidence="12">
    <location>
        <begin position="482"/>
        <end position="560"/>
    </location>
</feature>
<evidence type="ECO:0000256" key="6">
    <source>
        <dbReference type="ARBA" id="ARBA00025717"/>
    </source>
</evidence>
<dbReference type="STRING" id="7159.Q172M3"/>
<evidence type="ECO:0000256" key="2">
    <source>
        <dbReference type="ARBA" id="ARBA00022491"/>
    </source>
</evidence>
<dbReference type="InterPro" id="IPR055454">
    <property type="entry name" value="CNOT1-like_NOT1_connector"/>
</dbReference>
<dbReference type="PaxDb" id="7159-AAEL007326-PA"/>
<dbReference type="InterPro" id="IPR032191">
    <property type="entry name" value="CNOT1_CAF1_bind"/>
</dbReference>
<dbReference type="eggNOG" id="KOG1831">
    <property type="taxonomic scope" value="Eukaryota"/>
</dbReference>
<evidence type="ECO:0000259" key="8">
    <source>
        <dbReference type="Pfam" id="PF04054"/>
    </source>
</evidence>
<dbReference type="InterPro" id="IPR032194">
    <property type="entry name" value="CNOT1_HEAT"/>
</dbReference>
<dbReference type="HOGENOM" id="CLU_000286_3_0_1"/>
<evidence type="ECO:0000256" key="4">
    <source>
        <dbReference type="ARBA" id="ARBA00023163"/>
    </source>
</evidence>
<feature type="domain" description="CCR4-Not complex component Not1 C-terminal" evidence="8">
    <location>
        <begin position="1845"/>
        <end position="2204"/>
    </location>
</feature>
<dbReference type="Pfam" id="PF04054">
    <property type="entry name" value="Not1"/>
    <property type="match status" value="1"/>
</dbReference>
<evidence type="ECO:0000256" key="3">
    <source>
        <dbReference type="ARBA" id="ARBA00023015"/>
    </source>
</evidence>
<name>Q172M3_AEDAE</name>
<dbReference type="OMA" id="HMDHEVR"/>
<evidence type="ECO:0000256" key="5">
    <source>
        <dbReference type="ARBA" id="ARBA00023242"/>
    </source>
</evidence>
<dbReference type="Pfam" id="PF16417">
    <property type="entry name" value="CNOT1_TTP_bind"/>
    <property type="match status" value="1"/>
</dbReference>
<dbReference type="Pfam" id="PF22940">
    <property type="entry name" value="CNOT1_1st"/>
    <property type="match status" value="1"/>
</dbReference>
<comment type="similarity">
    <text evidence="6">Belongs to the CNOT1 family.</text>
</comment>
<evidence type="ECO:0000259" key="10">
    <source>
        <dbReference type="Pfam" id="PF16415"/>
    </source>
</evidence>
<dbReference type="PANTHER" id="PTHR13162:SF8">
    <property type="entry name" value="CCR4-NOT TRANSCRIPTION COMPLEX SUBUNIT 1"/>
    <property type="match status" value="1"/>
</dbReference>
<dbReference type="GO" id="GO:0017148">
    <property type="term" value="P:negative regulation of translation"/>
    <property type="evidence" value="ECO:0007669"/>
    <property type="project" value="InterPro"/>
</dbReference>
<evidence type="ECO:0000256" key="1">
    <source>
        <dbReference type="ARBA" id="ARBA00004123"/>
    </source>
</evidence>
<dbReference type="InterPro" id="IPR032193">
    <property type="entry name" value="CNOT1_TTP_bind"/>
</dbReference>
<dbReference type="GO" id="GO:0000288">
    <property type="term" value="P:nuclear-transcribed mRNA catabolic process, deadenylation-dependent decay"/>
    <property type="evidence" value="ECO:0007669"/>
    <property type="project" value="TreeGrafter"/>
</dbReference>
<feature type="domain" description="CCR4-NOT transcription complex subunit 1" evidence="9">
    <location>
        <begin position="1230"/>
        <end position="1374"/>
    </location>
</feature>
<keyword evidence="3" id="KW-0805">Transcription regulation</keyword>
<dbReference type="GO" id="GO:0030015">
    <property type="term" value="C:CCR4-NOT core complex"/>
    <property type="evidence" value="ECO:0007669"/>
    <property type="project" value="InterPro"/>
</dbReference>
<protein>
    <submittedName>
        <fullName evidence="15">AAEL007326-PA</fullName>
    </submittedName>
</protein>
<sequence>MENPSLATRSEHWSNSTSSSTSNSTNNYFSSSGPLLSLQARLLSSELLGLLSKPQLVGNVCFAVDNPLPQQRTLTPSVNLVTQIVRTLNCSPIQQAALALALLHSSHPDIVRSAEENARSCIAELIQSYIDLDSTQPTQEGSLNDVSPELLQHILSLISHDKHQEFGLSDSTYGKFVQQLCRDFPRDRVPLILAPLLYPENTELSAESVKANSQSLLRSSIMDTAWGSLVMEIGYGFTASVEDCKNHLLKVGGREISAPDVAKIISSMCLTHASLSESSINLPTPSSFWPQGSDPGGKGKDGQNGGSSSENSTWKPEIFVQALKEVVPNLNWKDVCLAFDHPDFLIKDRPGLALLLSIVKMGMQSSGLGQNFPVECVYQRWTNVEGQLSLITMILKSPDLYSFADHIYTSVSVDLLKTPPETDNKEVASWLSLHLVDVLLYIADNGFYAQAMEIFKIPIQLCPDILFMALLQINPPVTVSRQELFTTLIPIFLGNHPNSGTILHHAWNNTSFNPSLRHIILHSMSEWYLRGENDQSRLSRILDVAQDLKALSNLLNLRSVHLHWEVRYSPGPSVESLSGLASNMAGLNLGGPGNSAFSFGSALGNLVSTPASPSRLLAGPSNSPFPLMSMPPSAPVGNIGRLPQTPTGDKLTMPTAGQTTFAEIGCQAVSKEVEDEANSYFQRIYNHPPHNTLSIDEVLDMLQRFKDSPIRRECDVYQCMLRNLFEEYKFFPQYPDKELQITAQLFGGMVERNLVTTYVALGLALRCVLDALKKQEGSKMYYFGITALDRFKNKLHLYPKYCEYVHGIPHFDQFPPHLIEYIEYGAQGQEPPNKTLGPGPLPSSITQLLPGGPSGVGGGNPLYRTNSATGTSNLTSAAPPAAPKVNLGSQLGTTSQPPRVKSIANATNIDTLLVATQEGDEKIINPPDAVQDKTAFIFNNLSQLNLQQKCEEIKDILQKDYYVWLAQYLVLKRASIEVNFHVLYSNFLDALKIPEVNKLVTKETFRNIKVLLRSDKAMANFSDRSLLKNLGHWLGMMTLGRNRPILHLDIDMKSLLVEAYNKGQQELLFVVPFVAKVLESCSKSKVFKPPNPWTMAIMNILAELHQEPDLKLNLKFEIEVLCKNLNIDVADLKPAIYLKDPERAQNIEYQLSQPKPAKELQPIQVIQVSEEIASAGPSGSPAIPAMDPSLAVTGPPEPRFHYSDINISNFACINQHVVYSPNIALLHTHPHLKQIIKTALERTITDWITPVVERSVKIASKTCEQIIRKDFALDPDEIRMRTASHNLARNLAAGMAMITCRDQLMQNIQNNIKTAFMTTLSPAQKDVAEAAANQLAADNMELVSAFIQKTAIEKVVPEMDKLLATDYELRKIARQEGRRYCDASVLTYQAERMPERIRLSVGGVSPSQLAVYEEFARNIPGFQPITDRDNALFAPKLPEALPTVAQFPTPAAVTPDEIGVLYDELASKMEVFLSSAVNVPQLHVHLNNMHTLLECLIIARRSRDNLTACNLLNKAVEGIMEGLMNIPDHIDQIKLYRDIHLRVMRLLQDPRAFGPLWTNKAITRYMLECREEIRYNVEAVDLLISSGFVNMPQYDMMLMQLMDNGNNYVAVVFAMQLVQTYFIDERPNTIITDNDLLNTIELLARLSAHPRAPEGLAHLMEMLRSNHDPNTFLVDRAHAGPTAHIHSGIIIARATDIEDPPGFAERVEYLLKDWITIFHTPSNSKDMIKAFGGFVNKMNVYGILKGDEPLTRFFRHATQCCIDLTYRNMNDPSWKTKIFQWIDAYVRLIALLVKHSGEGGSTSTKLNLLNKVLGIVVGILMHDQEVHGTAFQQMGYHRIFIMLFLELSAHDPVLENISLSVITAFCHTYHILRPSLAPGFCYSWLELISHRVFIGRILASIPQQKGWSMYSQLLIHLFKYLAPFLRNAELAKPVQHLYKGTLRVLLVLLHDFPEFLCDYHFGFCDVIPPNCIQMRNLILSAYPRNMRLPDPFTPNLKVDMLTDIGGSPRIFTNYAAAITPSSFKKDLDSYLKARSPVTFLSELRSNLQISNEPGSRYNIPLMNALVLYVGTQAIAHIRSKNLGPTMATIVHSAHMDIFQNLAVDLDNEGRYLFLNAIANQLRYPNSHTHYFSCAILYLFVEANSEAIQEQITRVLLERLIVNRPHPWGLLITFIELIKNPAYKFWDHDFVHCAPEIEKLFESVANSCMVVKSKSQPQMPNVESEIAECN</sequence>
<dbReference type="Pfam" id="PF12842">
    <property type="entry name" value="DUF3819"/>
    <property type="match status" value="1"/>
</dbReference>
<dbReference type="GO" id="GO:0005634">
    <property type="term" value="C:nucleus"/>
    <property type="evidence" value="ECO:0007669"/>
    <property type="project" value="UniProtKB-SubCell"/>
</dbReference>
<dbReference type="FunFam" id="1.25.40.180:FF:000005">
    <property type="entry name" value="Ccr4-not transcription complex subunit 1 isoform"/>
    <property type="match status" value="1"/>
</dbReference>
<dbReference type="Gene3D" id="1.25.40.790">
    <property type="match status" value="1"/>
</dbReference>
<reference evidence="15" key="2">
    <citation type="journal article" date="2007" name="Science">
        <title>Genome sequence of Aedes aegypti, a major arbovirus vector.</title>
        <authorList>
            <person name="Nene V."/>
            <person name="Wortman J.R."/>
            <person name="Lawson D."/>
            <person name="Haas B."/>
            <person name="Kodira C."/>
            <person name="Tu Z.J."/>
            <person name="Loftus B."/>
            <person name="Xi Z."/>
            <person name="Megy K."/>
            <person name="Grabherr M."/>
            <person name="Ren Q."/>
            <person name="Zdobnov E.M."/>
            <person name="Lobo N.F."/>
            <person name="Campbell K.S."/>
            <person name="Brown S.E."/>
            <person name="Bonaldo M.F."/>
            <person name="Zhu J."/>
            <person name="Sinkins S.P."/>
            <person name="Hogenkamp D.G."/>
            <person name="Amedeo P."/>
            <person name="Arensburger P."/>
            <person name="Atkinson P.W."/>
            <person name="Bidwell S."/>
            <person name="Biedler J."/>
            <person name="Birney E."/>
            <person name="Bruggner R.V."/>
            <person name="Costas J."/>
            <person name="Coy M.R."/>
            <person name="Crabtree J."/>
            <person name="Crawford M."/>
            <person name="Debruyn B."/>
            <person name="Decaprio D."/>
            <person name="Eiglmeier K."/>
            <person name="Eisenstadt E."/>
            <person name="El-Dorry H."/>
            <person name="Gelbart W.M."/>
            <person name="Gomes S.L."/>
            <person name="Hammond M."/>
            <person name="Hannick L.I."/>
            <person name="Hogan J.R."/>
            <person name="Holmes M.H."/>
            <person name="Jaffe D."/>
            <person name="Johnston J.S."/>
            <person name="Kennedy R.C."/>
            <person name="Koo H."/>
            <person name="Kravitz S."/>
            <person name="Kriventseva E.V."/>
            <person name="Kulp D."/>
            <person name="Labutti K."/>
            <person name="Lee E."/>
            <person name="Li S."/>
            <person name="Lovin D.D."/>
            <person name="Mao C."/>
            <person name="Mauceli E."/>
            <person name="Menck C.F."/>
            <person name="Miller J.R."/>
            <person name="Montgomery P."/>
            <person name="Mori A."/>
            <person name="Nascimento A.L."/>
            <person name="Naveira H.F."/>
            <person name="Nusbaum C."/>
            <person name="O'leary S."/>
            <person name="Orvis J."/>
            <person name="Pertea M."/>
            <person name="Quesneville H."/>
            <person name="Reidenbach K.R."/>
            <person name="Rogers Y.H."/>
            <person name="Roth C.W."/>
            <person name="Schneider J.R."/>
            <person name="Schatz M."/>
            <person name="Shumway M."/>
            <person name="Stanke M."/>
            <person name="Stinson E.O."/>
            <person name="Tubio J.M."/>
            <person name="Vanzee J.P."/>
            <person name="Verjovski-Almeida S."/>
            <person name="Werner D."/>
            <person name="White O."/>
            <person name="Wyder S."/>
            <person name="Zeng Q."/>
            <person name="Zhao Q."/>
            <person name="Zhao Y."/>
            <person name="Hill C.A."/>
            <person name="Raikhel A.S."/>
            <person name="Soares M.B."/>
            <person name="Knudson D.L."/>
            <person name="Lee N.H."/>
            <person name="Galagan J."/>
            <person name="Salzberg S.L."/>
            <person name="Paulsen I.T."/>
            <person name="Dimopoulos G."/>
            <person name="Collins F.H."/>
            <person name="Birren B."/>
            <person name="Fraser-Liggett C.M."/>
            <person name="Severson D.W."/>
        </authorList>
    </citation>
    <scope>NUCLEOTIDE SEQUENCE [LARGE SCALE GENOMIC DNA]</scope>
    <source>
        <strain evidence="15">Liverpool</strain>
    </source>
</reference>
<dbReference type="Proteomes" id="UP000682892">
    <property type="component" value="Unassembled WGS sequence"/>
</dbReference>
<organism evidence="15 16">
    <name type="scientific">Aedes aegypti</name>
    <name type="common">Yellowfever mosquito</name>
    <name type="synonym">Culex aegypti</name>
    <dbReference type="NCBI Taxonomy" id="7159"/>
    <lineage>
        <taxon>Eukaryota</taxon>
        <taxon>Metazoa</taxon>
        <taxon>Ecdysozoa</taxon>
        <taxon>Arthropoda</taxon>
        <taxon>Hexapoda</taxon>
        <taxon>Insecta</taxon>
        <taxon>Pterygota</taxon>
        <taxon>Neoptera</taxon>
        <taxon>Endopterygota</taxon>
        <taxon>Diptera</taxon>
        <taxon>Nematocera</taxon>
        <taxon>Culicoidea</taxon>
        <taxon>Culicidae</taxon>
        <taxon>Culicinae</taxon>
        <taxon>Aedini</taxon>
        <taxon>Aedes</taxon>
        <taxon>Stegomyia</taxon>
    </lineage>
</organism>
<dbReference type="InterPro" id="IPR038535">
    <property type="entry name" value="CNOT1_TTP_bind_sf"/>
</dbReference>
<proteinExistence type="inferred from homology"/>
<dbReference type="Gene3D" id="1.25.40.840">
    <property type="entry name" value="CCR4-NOT transcription complex subunit 1 TTP binding domain"/>
    <property type="match status" value="1"/>
</dbReference>
<feature type="domain" description="CCR4-NOT transcription complex subunit 1-like NOT1 connector" evidence="14">
    <location>
        <begin position="1460"/>
        <end position="1664"/>
    </location>
</feature>
<dbReference type="CDD" id="cd20710">
    <property type="entry name" value="NOT1_connector"/>
    <property type="match status" value="1"/>
</dbReference>
<reference evidence="15" key="1">
    <citation type="submission" date="2005-10" db="EMBL/GenBank/DDBJ databases">
        <authorList>
            <person name="Loftus B.J."/>
            <person name="Nene V.M."/>
            <person name="Hannick L.I."/>
            <person name="Bidwell S."/>
            <person name="Haas B."/>
            <person name="Amedeo P."/>
            <person name="Orvis J."/>
            <person name="Wortman J.R."/>
            <person name="White O.R."/>
            <person name="Salzberg S."/>
            <person name="Shumway M."/>
            <person name="Koo H."/>
            <person name="Zhao Y."/>
            <person name="Holmes M."/>
            <person name="Miller J."/>
            <person name="Schatz M."/>
            <person name="Pop M."/>
            <person name="Pai G."/>
            <person name="Utterback T."/>
            <person name="Rogers Y.-H."/>
            <person name="Kravitz S."/>
            <person name="Fraser C.M."/>
        </authorList>
    </citation>
    <scope>NUCLEOTIDE SEQUENCE</scope>
    <source>
        <strain evidence="15">Liverpool</strain>
    </source>
</reference>
<dbReference type="InterPro" id="IPR007196">
    <property type="entry name" value="CCR4-Not_Not1_C"/>
</dbReference>
<evidence type="ECO:0000259" key="11">
    <source>
        <dbReference type="Pfam" id="PF16417"/>
    </source>
</evidence>
<feature type="domain" description="CCR4-NOT transcription complex subunit 1 CAF1-binding" evidence="10">
    <location>
        <begin position="923"/>
        <end position="1146"/>
    </location>
</feature>
<evidence type="ECO:0000259" key="14">
    <source>
        <dbReference type="Pfam" id="PF23590"/>
    </source>
</evidence>
<dbReference type="FunFam" id="1.25.40.840:FF:000001">
    <property type="entry name" value="Ccr4-not transcription complex subunit 1 isoform"/>
    <property type="match status" value="1"/>
</dbReference>
<evidence type="ECO:0000259" key="9">
    <source>
        <dbReference type="Pfam" id="PF12842"/>
    </source>
</evidence>
<dbReference type="PANTHER" id="PTHR13162">
    <property type="entry name" value="CCR4-NOT TRANSCRIPTION COMPLEX"/>
    <property type="match status" value="1"/>
</dbReference>
<keyword evidence="5" id="KW-0539">Nucleus</keyword>
<keyword evidence="2" id="KW-0678">Repressor</keyword>
<dbReference type="VEuPathDB" id="VectorBase:AAEL020651"/>
<feature type="domain" description="CCR4-NOT transcription complex subunit 1 TTP binding" evidence="11">
    <location>
        <begin position="667"/>
        <end position="833"/>
    </location>
</feature>
<dbReference type="Gene3D" id="1.25.40.800">
    <property type="match status" value="1"/>
</dbReference>
<evidence type="ECO:0000313" key="16">
    <source>
        <dbReference type="Proteomes" id="UP000682892"/>
    </source>
</evidence>
<dbReference type="Pfam" id="PF23590">
    <property type="entry name" value="NOT1_connector"/>
    <property type="match status" value="1"/>
</dbReference>
<dbReference type="FunFam" id="1.25.40.800:FF:000001">
    <property type="entry name" value="CCR4-NOT transcription complex subunit 1"/>
    <property type="match status" value="1"/>
</dbReference>
<dbReference type="Gene3D" id="1.25.40.180">
    <property type="match status" value="1"/>
</dbReference>
<dbReference type="Pfam" id="PF16418">
    <property type="entry name" value="CNOT1_HEAT"/>
    <property type="match status" value="1"/>
</dbReference>